<evidence type="ECO:0000313" key="3">
    <source>
        <dbReference type="Proteomes" id="UP000290289"/>
    </source>
</evidence>
<feature type="region of interest" description="Disordered" evidence="1">
    <location>
        <begin position="111"/>
        <end position="142"/>
    </location>
</feature>
<protein>
    <submittedName>
        <fullName evidence="2">Uncharacterized protein</fullName>
    </submittedName>
</protein>
<feature type="region of interest" description="Disordered" evidence="1">
    <location>
        <begin position="24"/>
        <end position="78"/>
    </location>
</feature>
<feature type="compositionally biased region" description="Polar residues" evidence="1">
    <location>
        <begin position="111"/>
        <end position="129"/>
    </location>
</feature>
<evidence type="ECO:0000256" key="1">
    <source>
        <dbReference type="SAM" id="MobiDB-lite"/>
    </source>
</evidence>
<organism evidence="2 3">
    <name type="scientific">Malus domestica</name>
    <name type="common">Apple</name>
    <name type="synonym">Pyrus malus</name>
    <dbReference type="NCBI Taxonomy" id="3750"/>
    <lineage>
        <taxon>Eukaryota</taxon>
        <taxon>Viridiplantae</taxon>
        <taxon>Streptophyta</taxon>
        <taxon>Embryophyta</taxon>
        <taxon>Tracheophyta</taxon>
        <taxon>Spermatophyta</taxon>
        <taxon>Magnoliopsida</taxon>
        <taxon>eudicotyledons</taxon>
        <taxon>Gunneridae</taxon>
        <taxon>Pentapetalae</taxon>
        <taxon>rosids</taxon>
        <taxon>fabids</taxon>
        <taxon>Rosales</taxon>
        <taxon>Rosaceae</taxon>
        <taxon>Amygdaloideae</taxon>
        <taxon>Maleae</taxon>
        <taxon>Malus</taxon>
    </lineage>
</organism>
<keyword evidence="3" id="KW-1185">Reference proteome</keyword>
<dbReference type="Proteomes" id="UP000290289">
    <property type="component" value="Chromosome 6"/>
</dbReference>
<gene>
    <name evidence="2" type="ORF">DVH24_009668</name>
</gene>
<feature type="compositionally biased region" description="Basic residues" evidence="1">
    <location>
        <begin position="24"/>
        <end position="42"/>
    </location>
</feature>
<reference evidence="2 3" key="1">
    <citation type="submission" date="2018-10" db="EMBL/GenBank/DDBJ databases">
        <title>A high-quality apple genome assembly.</title>
        <authorList>
            <person name="Hu J."/>
        </authorList>
    </citation>
    <scope>NUCLEOTIDE SEQUENCE [LARGE SCALE GENOMIC DNA]</scope>
    <source>
        <strain evidence="3">cv. HFTH1</strain>
        <tissue evidence="2">Young leaf</tissue>
    </source>
</reference>
<comment type="caution">
    <text evidence="2">The sequence shown here is derived from an EMBL/GenBank/DDBJ whole genome shotgun (WGS) entry which is preliminary data.</text>
</comment>
<accession>A0A498JP54</accession>
<dbReference type="AlphaFoldDB" id="A0A498JP54"/>
<sequence>MNCFLQNFAQTNITFLIHIVLNNKKKKKKKKKREKKKTKIKAQTHIPTTPKPITQQPSPLKLSNLPPPKKKEQSSKIAKKCKTIDTKIGKVHYENKGGQNMENIIGLDHNVINSDEGNDQNVNKNTGQTDEPENIRINEAQT</sequence>
<evidence type="ECO:0000313" key="2">
    <source>
        <dbReference type="EMBL" id="RXH96826.1"/>
    </source>
</evidence>
<proteinExistence type="predicted"/>
<name>A0A498JP54_MALDO</name>
<dbReference type="EMBL" id="RDQH01000332">
    <property type="protein sequence ID" value="RXH96826.1"/>
    <property type="molecule type" value="Genomic_DNA"/>
</dbReference>
<feature type="compositionally biased region" description="Low complexity" evidence="1">
    <location>
        <begin position="43"/>
        <end position="64"/>
    </location>
</feature>